<keyword evidence="3" id="KW-1185">Reference proteome</keyword>
<feature type="region of interest" description="Disordered" evidence="1">
    <location>
        <begin position="1137"/>
        <end position="1160"/>
    </location>
</feature>
<accession>A0A4Z1GJL5</accession>
<feature type="compositionally biased region" description="Polar residues" evidence="1">
    <location>
        <begin position="1110"/>
        <end position="1119"/>
    </location>
</feature>
<feature type="compositionally biased region" description="Basic and acidic residues" evidence="1">
    <location>
        <begin position="416"/>
        <end position="426"/>
    </location>
</feature>
<feature type="compositionally biased region" description="Polar residues" evidence="1">
    <location>
        <begin position="843"/>
        <end position="853"/>
    </location>
</feature>
<feature type="compositionally biased region" description="Low complexity" evidence="1">
    <location>
        <begin position="726"/>
        <end position="739"/>
    </location>
</feature>
<feature type="region of interest" description="Disordered" evidence="1">
    <location>
        <begin position="1174"/>
        <end position="1224"/>
    </location>
</feature>
<evidence type="ECO:0000256" key="1">
    <source>
        <dbReference type="SAM" id="MobiDB-lite"/>
    </source>
</evidence>
<evidence type="ECO:0000313" key="3">
    <source>
        <dbReference type="Proteomes" id="UP000297814"/>
    </source>
</evidence>
<reference evidence="2 3" key="1">
    <citation type="submission" date="2017-12" db="EMBL/GenBank/DDBJ databases">
        <title>Comparative genomics of Botrytis spp.</title>
        <authorList>
            <person name="Valero-Jimenez C.A."/>
            <person name="Tapia P."/>
            <person name="Veloso J."/>
            <person name="Silva-Moreno E."/>
            <person name="Staats M."/>
            <person name="Valdes J.H."/>
            <person name="Van Kan J.A.L."/>
        </authorList>
    </citation>
    <scope>NUCLEOTIDE SEQUENCE [LARGE SCALE GENOMIC DNA]</scope>
    <source>
        <strain evidence="2 3">Bh0001</strain>
    </source>
</reference>
<feature type="region of interest" description="Disordered" evidence="1">
    <location>
        <begin position="1034"/>
        <end position="1058"/>
    </location>
</feature>
<dbReference type="Proteomes" id="UP000297814">
    <property type="component" value="Unassembled WGS sequence"/>
</dbReference>
<feature type="compositionally biased region" description="Polar residues" evidence="1">
    <location>
        <begin position="1142"/>
        <end position="1152"/>
    </location>
</feature>
<feature type="region of interest" description="Disordered" evidence="1">
    <location>
        <begin position="1317"/>
        <end position="1336"/>
    </location>
</feature>
<feature type="region of interest" description="Disordered" evidence="1">
    <location>
        <begin position="825"/>
        <end position="858"/>
    </location>
</feature>
<feature type="region of interest" description="Disordered" evidence="1">
    <location>
        <begin position="1401"/>
        <end position="1440"/>
    </location>
</feature>
<dbReference type="EMBL" id="PQXK01000152">
    <property type="protein sequence ID" value="TGO35620.1"/>
    <property type="molecule type" value="Genomic_DNA"/>
</dbReference>
<feature type="region of interest" description="Disordered" evidence="1">
    <location>
        <begin position="1086"/>
        <end position="1120"/>
    </location>
</feature>
<name>A0A4Z1GJL5_9HELO</name>
<feature type="region of interest" description="Disordered" evidence="1">
    <location>
        <begin position="643"/>
        <end position="782"/>
    </location>
</feature>
<feature type="region of interest" description="Disordered" evidence="1">
    <location>
        <begin position="405"/>
        <end position="439"/>
    </location>
</feature>
<proteinExistence type="predicted"/>
<feature type="compositionally biased region" description="Basic residues" evidence="1">
    <location>
        <begin position="685"/>
        <end position="706"/>
    </location>
</feature>
<feature type="region of interest" description="Disordered" evidence="1">
    <location>
        <begin position="589"/>
        <end position="612"/>
    </location>
</feature>
<evidence type="ECO:0000313" key="2">
    <source>
        <dbReference type="EMBL" id="TGO35620.1"/>
    </source>
</evidence>
<protein>
    <submittedName>
        <fullName evidence="2">Uncharacterized protein</fullName>
    </submittedName>
</protein>
<feature type="compositionally biased region" description="Low complexity" evidence="1">
    <location>
        <begin position="1096"/>
        <end position="1106"/>
    </location>
</feature>
<organism evidence="2 3">
    <name type="scientific">Botrytis hyacinthi</name>
    <dbReference type="NCBI Taxonomy" id="278943"/>
    <lineage>
        <taxon>Eukaryota</taxon>
        <taxon>Fungi</taxon>
        <taxon>Dikarya</taxon>
        <taxon>Ascomycota</taxon>
        <taxon>Pezizomycotina</taxon>
        <taxon>Leotiomycetes</taxon>
        <taxon>Helotiales</taxon>
        <taxon>Sclerotiniaceae</taxon>
        <taxon>Botrytis</taxon>
    </lineage>
</organism>
<comment type="caution">
    <text evidence="2">The sequence shown here is derived from an EMBL/GenBank/DDBJ whole genome shotgun (WGS) entry which is preliminary data.</text>
</comment>
<gene>
    <name evidence="2" type="ORF">BHYA_0152g00260</name>
</gene>
<feature type="compositionally biased region" description="Polar residues" evidence="1">
    <location>
        <begin position="590"/>
        <end position="607"/>
    </location>
</feature>
<sequence>MPPSRGLKEASQGSALEKSIEKLCQELDRIAKVEGSEGIAEDTLESIYDALQTARATEAITETAVKSLLSILENDRGELCCQLDVKAFCVILEIALRSEECRGSERVLVLLAKELHAQSIPQETESSHEILVEIAKQVNVSRLIEYFVDHSKPDGMRRWVGIIMQQLLRGPEAVSEQFQHTPEDIRRSIGPMIISEDNEILRLICGRVFALLLNADVLPEELCPVKTNKREYEDFPVDLQNLNEWKSQFQQWVDRKWPDNESQTPPHMLYYSLSVVTIPPFRLGKLGESIELVLEDGYILLLKSSTEKELDQILQVPCNSISRVSVIDNSIIINEREVYDIVLDIKNDQKRSSYLNSRPTILQQLRLTTDSNRNELMIDLHDECPEAEFQPERVQVSQAEDDILVQGKGSSPDAESYERSSEDEHQPATSDPITSESEDEVLDTLNNFDRQIQVENSPHQADNNISSNLINKLEHSQQKSSRNYAVNKVNLPERGDVASFSDSPTMPTRQKDITSIDEALDIDDRSSEMGGRTLLVRQEGKSRSRISQRLPPTEIPPQKIATNVTLPVKTKGKVPASLKIGRELLIPEVQPSTSQAPPNKTTNSKVNKVSKKYAVKPKTPIAGGKSVKVDTPLPNLAETAISASANKKRSEEGSARVQTNIYDLPEINEDDGRESKTESQTNQGTRKRPGSSKQKIKSSIKGKVKNTKTCQKAKPTPTAVEKPVVAKRSSQRAAASQAKLSISKINDDLEEVEDDFSDGRDSDPAQPNVSRKRKTAEQPAEPALSKIKFASVLESAAEEDKEALVLQQQDAQVLSLVDNSLPPGETLEIDDLYSASPPRQEDQQGYSQETPTKPSRKTAAVNFASQLDNLLSDDTKGDNQTTHIKSLNRSLFKKNLSPITPSEKSGNLQHIISESRSSIINKDLPGTVIEDAKYYNSREGRDADSEELQSGYANLSQPAQRVKEAVRAVPRETEVKKSQTIKKTEDLEEMTDTKLPTRVSENIITKINECALTAYIIDPVLAIPSHPLSVSSISSKQEEIHEPSATKASASTEHQSEGLLTLQLPDVDLVEEKKRKVATEIAIPPKRRRQIVTNNSGGPSISPSGPRAQGNASTESLASKNRVLLDDRSIRKPSFIHFNAKGAQNQGSSRTSIPVPKRDPKLHIKTSSTEIVKTQDMVRGKRRHDGHHNSDEESLFVSQSPPRKRQSVSPPNVALPTDTPILIDDTKSPMISAALKSSSQGSRVDAFGSPQAQHIVSSIGHALRVELRESAAEFGKAGPRTMDSHQDVPKIKVLSPELDAKDTSELFGPRIKVVSIPKARPAPPGESSVRYFPHTKTQNGSYKDISTMENIQEVKVLPDPFVDVAHHKSSGFTERLRAREADEGLNVRFSDPDKTLVEITEQSYGRESSSPSELSSDSSFRSADSSNIPRQGLSPHSQWSKAVRPHYKGYADTVHKIADEMVIRLTSEEDASKLVVRQYKENATSILEGLSNKRDMEKLNIRQQIENKKTELIRMYSEAGKAVKQIEKDVKTSPIDDVDGKWQERQELIQRELKGGGKRTSDS</sequence>
<feature type="compositionally biased region" description="Low complexity" evidence="1">
    <location>
        <begin position="1403"/>
        <end position="1426"/>
    </location>
</feature>